<dbReference type="Pfam" id="PF03626">
    <property type="entry name" value="COX4_pro"/>
    <property type="match status" value="1"/>
</dbReference>
<keyword evidence="5 6" id="KW-0472">Membrane</keyword>
<sequence length="81" mass="8615">MTPLTRTWTLLLALSAATVLLVPMPGRAAMAGLLVLAWLKARVILGGFLHLRAAPGWLAALTVPLALWLAAIWGLSALSFR</sequence>
<comment type="caution">
    <text evidence="7">The sequence shown here is derived from an EMBL/GenBank/DDBJ whole genome shotgun (WGS) entry which is preliminary data.</text>
</comment>
<evidence type="ECO:0000256" key="6">
    <source>
        <dbReference type="SAM" id="Phobius"/>
    </source>
</evidence>
<comment type="subcellular location">
    <subcellularLocation>
        <location evidence="1">Cell membrane</location>
        <topology evidence="1">Multi-pass membrane protein</topology>
    </subcellularLocation>
</comment>
<dbReference type="GO" id="GO:0005886">
    <property type="term" value="C:plasma membrane"/>
    <property type="evidence" value="ECO:0007669"/>
    <property type="project" value="UniProtKB-SubCell"/>
</dbReference>
<keyword evidence="4 6" id="KW-1133">Transmembrane helix</keyword>
<dbReference type="EMBL" id="WMBT01000019">
    <property type="protein sequence ID" value="MTE01915.1"/>
    <property type="molecule type" value="Genomic_DNA"/>
</dbReference>
<reference evidence="7 8" key="1">
    <citation type="submission" date="2019-11" db="EMBL/GenBank/DDBJ databases">
        <authorList>
            <person name="Lang L."/>
        </authorList>
    </citation>
    <scope>NUCLEOTIDE SEQUENCE [LARGE SCALE GENOMIC DNA]</scope>
    <source>
        <strain evidence="7 8">YIM 132242</strain>
    </source>
</reference>
<evidence type="ECO:0000256" key="5">
    <source>
        <dbReference type="ARBA" id="ARBA00023136"/>
    </source>
</evidence>
<dbReference type="RefSeq" id="WP_154765987.1">
    <property type="nucleotide sequence ID" value="NZ_WMBT01000019.1"/>
</dbReference>
<protein>
    <recommendedName>
        <fullName evidence="9">Nitric oxide reductase F protein</fullName>
    </recommendedName>
</protein>
<gene>
    <name evidence="7" type="ORF">GIY56_16615</name>
</gene>
<evidence type="ECO:0000256" key="1">
    <source>
        <dbReference type="ARBA" id="ARBA00004651"/>
    </source>
</evidence>
<dbReference type="Proteomes" id="UP000481417">
    <property type="component" value="Unassembled WGS sequence"/>
</dbReference>
<keyword evidence="3 6" id="KW-0812">Transmembrane</keyword>
<keyword evidence="2" id="KW-1003">Cell membrane</keyword>
<keyword evidence="8" id="KW-1185">Reference proteome</keyword>
<proteinExistence type="predicted"/>
<evidence type="ECO:0000256" key="3">
    <source>
        <dbReference type="ARBA" id="ARBA00022692"/>
    </source>
</evidence>
<accession>A0A6L6HV39</accession>
<dbReference type="AlphaFoldDB" id="A0A6L6HV39"/>
<evidence type="ECO:0000313" key="7">
    <source>
        <dbReference type="EMBL" id="MTE01915.1"/>
    </source>
</evidence>
<evidence type="ECO:0000256" key="4">
    <source>
        <dbReference type="ARBA" id="ARBA00022989"/>
    </source>
</evidence>
<evidence type="ECO:0000256" key="2">
    <source>
        <dbReference type="ARBA" id="ARBA00022475"/>
    </source>
</evidence>
<evidence type="ECO:0008006" key="9">
    <source>
        <dbReference type="Google" id="ProtNLM"/>
    </source>
</evidence>
<evidence type="ECO:0000313" key="8">
    <source>
        <dbReference type="Proteomes" id="UP000481417"/>
    </source>
</evidence>
<name>A0A6L6HV39_9RHOB</name>
<feature type="transmembrane region" description="Helical" evidence="6">
    <location>
        <begin position="54"/>
        <end position="78"/>
    </location>
</feature>
<organism evidence="7 8">
    <name type="scientific">Paracoccus lichenicola</name>
    <dbReference type="NCBI Taxonomy" id="2665644"/>
    <lineage>
        <taxon>Bacteria</taxon>
        <taxon>Pseudomonadati</taxon>
        <taxon>Pseudomonadota</taxon>
        <taxon>Alphaproteobacteria</taxon>
        <taxon>Rhodobacterales</taxon>
        <taxon>Paracoccaceae</taxon>
        <taxon>Paracoccus</taxon>
    </lineage>
</organism>
<dbReference type="InterPro" id="IPR005171">
    <property type="entry name" value="Cyt_c_oxidase_su4_prok"/>
</dbReference>